<dbReference type="InterPro" id="IPR009056">
    <property type="entry name" value="Cyt_c-like_dom"/>
</dbReference>
<dbReference type="SUPFAM" id="SSF46626">
    <property type="entry name" value="Cytochrome c"/>
    <property type="match status" value="1"/>
</dbReference>
<evidence type="ECO:0000256" key="6">
    <source>
        <dbReference type="PROSITE-ProRule" id="PRU00433"/>
    </source>
</evidence>
<dbReference type="PRINTS" id="PR00604">
    <property type="entry name" value="CYTCHRMECIAB"/>
</dbReference>
<evidence type="ECO:0000259" key="7">
    <source>
        <dbReference type="PROSITE" id="PS51007"/>
    </source>
</evidence>
<feature type="non-terminal residue" evidence="8">
    <location>
        <position position="133"/>
    </location>
</feature>
<dbReference type="InterPro" id="IPR002327">
    <property type="entry name" value="Cyt_c_1A/1B"/>
</dbReference>
<dbReference type="GO" id="GO:0020037">
    <property type="term" value="F:heme binding"/>
    <property type="evidence" value="ECO:0007669"/>
    <property type="project" value="InterPro"/>
</dbReference>
<reference evidence="8 9" key="1">
    <citation type="submission" date="2019-03" db="EMBL/GenBank/DDBJ databases">
        <title>Draft Genome Sequence of Massilia arenosa sp. nov., a Novel Massilia Species Isolated from a Sandy-loam Maize Soil.</title>
        <authorList>
            <person name="Raths R."/>
            <person name="Peta V."/>
            <person name="Bucking H."/>
        </authorList>
    </citation>
    <scope>NUCLEOTIDE SEQUENCE [LARGE SCALE GENOMIC DNA]</scope>
    <source>
        <strain evidence="8 9">MC02</strain>
    </source>
</reference>
<organism evidence="8 9">
    <name type="scientific">Zemynaea arenosa</name>
    <dbReference type="NCBI Taxonomy" id="2561931"/>
    <lineage>
        <taxon>Bacteria</taxon>
        <taxon>Pseudomonadati</taxon>
        <taxon>Pseudomonadota</taxon>
        <taxon>Betaproteobacteria</taxon>
        <taxon>Burkholderiales</taxon>
        <taxon>Oxalobacteraceae</taxon>
        <taxon>Telluria group</taxon>
        <taxon>Zemynaea</taxon>
    </lineage>
</organism>
<proteinExistence type="predicted"/>
<dbReference type="InterPro" id="IPR036909">
    <property type="entry name" value="Cyt_c-like_dom_sf"/>
</dbReference>
<dbReference type="RefSeq" id="WP_135206373.1">
    <property type="nucleotide sequence ID" value="NZ_SPVF01000089.1"/>
</dbReference>
<evidence type="ECO:0000256" key="5">
    <source>
        <dbReference type="ARBA" id="ARBA00023004"/>
    </source>
</evidence>
<evidence type="ECO:0000256" key="4">
    <source>
        <dbReference type="ARBA" id="ARBA00022982"/>
    </source>
</evidence>
<comment type="caution">
    <text evidence="8">The sequence shown here is derived from an EMBL/GenBank/DDBJ whole genome shotgun (WGS) entry which is preliminary data.</text>
</comment>
<evidence type="ECO:0000313" key="9">
    <source>
        <dbReference type="Proteomes" id="UP000298438"/>
    </source>
</evidence>
<dbReference type="Gene3D" id="1.10.760.10">
    <property type="entry name" value="Cytochrome c-like domain"/>
    <property type="match status" value="1"/>
</dbReference>
<dbReference type="PANTHER" id="PTHR11961">
    <property type="entry name" value="CYTOCHROME C"/>
    <property type="match status" value="1"/>
</dbReference>
<dbReference type="Pfam" id="PF00034">
    <property type="entry name" value="Cytochrom_C"/>
    <property type="match status" value="1"/>
</dbReference>
<keyword evidence="4" id="KW-0249">Electron transport</keyword>
<protein>
    <submittedName>
        <fullName evidence="8">C-type cytochrome</fullName>
    </submittedName>
</protein>
<name>A0A4Y9SHE2_9BURK</name>
<evidence type="ECO:0000313" key="8">
    <source>
        <dbReference type="EMBL" id="TFW24032.1"/>
    </source>
</evidence>
<dbReference type="GO" id="GO:0046872">
    <property type="term" value="F:metal ion binding"/>
    <property type="evidence" value="ECO:0007669"/>
    <property type="project" value="UniProtKB-KW"/>
</dbReference>
<keyword evidence="9" id="KW-1185">Reference proteome</keyword>
<accession>A0A4Y9SHE2</accession>
<keyword evidence="3 6" id="KW-0479">Metal-binding</keyword>
<keyword evidence="2 6" id="KW-0349">Heme</keyword>
<dbReference type="AlphaFoldDB" id="A0A4Y9SHE2"/>
<dbReference type="GO" id="GO:0009055">
    <property type="term" value="F:electron transfer activity"/>
    <property type="evidence" value="ECO:0007669"/>
    <property type="project" value="InterPro"/>
</dbReference>
<dbReference type="EMBL" id="SPVF01000089">
    <property type="protein sequence ID" value="TFW24032.1"/>
    <property type="molecule type" value="Genomic_DNA"/>
</dbReference>
<dbReference type="Proteomes" id="UP000298438">
    <property type="component" value="Unassembled WGS sequence"/>
</dbReference>
<sequence>MKVVVAGALLAWQAVAGAQDAVRVGEAEFKRSCASCHSVDAALTPMAGPGLHGVVGRKLGTAPRFSYSDAMAAGGEAGAVWTREMLAAFIADPGAVVPDTAMPSPALNEAQRSAVVAYLASLSGAAPAAAPKA</sequence>
<feature type="domain" description="Cytochrome c" evidence="7">
    <location>
        <begin position="20"/>
        <end position="123"/>
    </location>
</feature>
<dbReference type="OrthoDB" id="9805828at2"/>
<gene>
    <name evidence="8" type="ORF">E4L96_06325</name>
</gene>
<dbReference type="PROSITE" id="PS51007">
    <property type="entry name" value="CYTC"/>
    <property type="match status" value="1"/>
</dbReference>
<evidence type="ECO:0000256" key="2">
    <source>
        <dbReference type="ARBA" id="ARBA00022617"/>
    </source>
</evidence>
<keyword evidence="1" id="KW-0813">Transport</keyword>
<keyword evidence="5 6" id="KW-0408">Iron</keyword>
<evidence type="ECO:0000256" key="3">
    <source>
        <dbReference type="ARBA" id="ARBA00022723"/>
    </source>
</evidence>
<evidence type="ECO:0000256" key="1">
    <source>
        <dbReference type="ARBA" id="ARBA00022448"/>
    </source>
</evidence>